<accession>A0A316Z2H8</accession>
<dbReference type="EMBL" id="KZ819306">
    <property type="protein sequence ID" value="PWN95122.1"/>
    <property type="molecule type" value="Genomic_DNA"/>
</dbReference>
<evidence type="ECO:0000313" key="2">
    <source>
        <dbReference type="EMBL" id="PWN95122.1"/>
    </source>
</evidence>
<sequence>MLRDSLTRGGRRPRLIPADGARKVLALFCCLSLSRSQEEDRAHRLASLRLVEHLTCRRGPLDLSPSRQGRRGEGPGLACRERESAARVPVPARQPRAAQSTLPPLLRAAGGGALCAAAGTAAVRCLAWPAAERACVSSALHLRAREECARPPLACPWPQASILRMQAACRARCEDGGALSARSPERAVPPALLAERAHCSAASLCACRGAVPRRERAGEGGDTASCSAACCCIGAQRRQQQAAAHARHAAECACQAHAMGECGVRRVRSEAARWRRMIGVPRERSEARGQAARGCKARRCPPRESGAGRRSRSQVRCRECALQARVRVERARHTQRRAALRCAARAWQRAA</sequence>
<feature type="region of interest" description="Disordered" evidence="1">
    <location>
        <begin position="62"/>
        <end position="98"/>
    </location>
</feature>
<evidence type="ECO:0000313" key="3">
    <source>
        <dbReference type="Proteomes" id="UP000245946"/>
    </source>
</evidence>
<name>A0A316Z2H8_9BASI</name>
<gene>
    <name evidence="2" type="ORF">FA09DRAFT_150980</name>
</gene>
<evidence type="ECO:0000256" key="1">
    <source>
        <dbReference type="SAM" id="MobiDB-lite"/>
    </source>
</evidence>
<dbReference type="Proteomes" id="UP000245946">
    <property type="component" value="Unassembled WGS sequence"/>
</dbReference>
<protein>
    <submittedName>
        <fullName evidence="2">Uncharacterized protein</fullName>
    </submittedName>
</protein>
<reference evidence="2 3" key="1">
    <citation type="journal article" date="2018" name="Mol. Biol. Evol.">
        <title>Broad Genomic Sampling Reveals a Smut Pathogenic Ancestry of the Fungal Clade Ustilaginomycotina.</title>
        <authorList>
            <person name="Kijpornyongpan T."/>
            <person name="Mondo S.J."/>
            <person name="Barry K."/>
            <person name="Sandor L."/>
            <person name="Lee J."/>
            <person name="Lipzen A."/>
            <person name="Pangilinan J."/>
            <person name="LaButti K."/>
            <person name="Hainaut M."/>
            <person name="Henrissat B."/>
            <person name="Grigoriev I.V."/>
            <person name="Spatafora J.W."/>
            <person name="Aime M.C."/>
        </authorList>
    </citation>
    <scope>NUCLEOTIDE SEQUENCE [LARGE SCALE GENOMIC DNA]</scope>
    <source>
        <strain evidence="2 3">MCA 4186</strain>
    </source>
</reference>
<keyword evidence="3" id="KW-1185">Reference proteome</keyword>
<proteinExistence type="predicted"/>
<dbReference type="RefSeq" id="XP_025595401.1">
    <property type="nucleotide sequence ID" value="XM_025739183.1"/>
</dbReference>
<dbReference type="GeneID" id="37266729"/>
<dbReference type="AlphaFoldDB" id="A0A316Z2H8"/>
<organism evidence="2 3">
    <name type="scientific">Tilletiopsis washingtonensis</name>
    <dbReference type="NCBI Taxonomy" id="58919"/>
    <lineage>
        <taxon>Eukaryota</taxon>
        <taxon>Fungi</taxon>
        <taxon>Dikarya</taxon>
        <taxon>Basidiomycota</taxon>
        <taxon>Ustilaginomycotina</taxon>
        <taxon>Exobasidiomycetes</taxon>
        <taxon>Entylomatales</taxon>
        <taxon>Entylomatales incertae sedis</taxon>
        <taxon>Tilletiopsis</taxon>
    </lineage>
</organism>